<keyword evidence="1" id="KW-0807">Transducer</keyword>
<evidence type="ECO:0000313" key="4">
    <source>
        <dbReference type="Proteomes" id="UP001597314"/>
    </source>
</evidence>
<sequence>MRDIILATAKALGAAAGVAEETFLDTGRRLGDAVELLEHLVERFGSLQGELDGDAFRRATGSLSAVAARAAALGGDRRDEHAALDELIGVTGRLRRRIDEIAKEIRTIDVLTINARITASGIGSAGAEFLDYIGGIGRSLAVTTTNLQKFRAELAEVAAHLGSASKGEAEFSARHAETIAQVPRRLEASIALITDRSRCAAGAAAEVGIRSRRLADGVGRVVMALQCGDAIRQRIEHVVATADLLVRIGDADGRSGPYADLDPDTRRALVGQGCALQAAQLADAADQLAGEIAAVHRSLARLGDDAREVVRIGRDVYGSASRGDESFLSELETDVSRTRLLFENVRTARDTADGIMAQVLRIAERLVGHIGTVRAVEADIRIMGVNATLKSSRLGSVGRPLAVVADELTRSSARTAAEAVAAGRDVRTIVDTTEALAGARQAARRAEITGVIDDIGAAIGCLHGVGATLAEALSSLGRDGTTVVDLLADTAAGLARAETIETALRDAAARLAAAAAGAGPMPQGAAADAMLADIASRYTMAREREVHARTASAPRRAGGLPLHAVAPPLAAAATPTPVQLVAPAAESSVDDFLF</sequence>
<organism evidence="3 4">
    <name type="scientific">Rhodoplanes azumiensis</name>
    <dbReference type="NCBI Taxonomy" id="1897628"/>
    <lineage>
        <taxon>Bacteria</taxon>
        <taxon>Pseudomonadati</taxon>
        <taxon>Pseudomonadota</taxon>
        <taxon>Alphaproteobacteria</taxon>
        <taxon>Hyphomicrobiales</taxon>
        <taxon>Nitrobacteraceae</taxon>
        <taxon>Rhodoplanes</taxon>
    </lineage>
</organism>
<gene>
    <name evidence="3" type="ORF">ACFSOX_14690</name>
</gene>
<dbReference type="RefSeq" id="WP_378478562.1">
    <property type="nucleotide sequence ID" value="NZ_JBHUIW010000017.1"/>
</dbReference>
<dbReference type="InterPro" id="IPR004089">
    <property type="entry name" value="MCPsignal_dom"/>
</dbReference>
<dbReference type="Gene3D" id="1.10.287.950">
    <property type="entry name" value="Methyl-accepting chemotaxis protein"/>
    <property type="match status" value="1"/>
</dbReference>
<dbReference type="PROSITE" id="PS50111">
    <property type="entry name" value="CHEMOTAXIS_TRANSDUC_2"/>
    <property type="match status" value="1"/>
</dbReference>
<reference evidence="4" key="1">
    <citation type="journal article" date="2019" name="Int. J. Syst. Evol. Microbiol.">
        <title>The Global Catalogue of Microorganisms (GCM) 10K type strain sequencing project: providing services to taxonomists for standard genome sequencing and annotation.</title>
        <authorList>
            <consortium name="The Broad Institute Genomics Platform"/>
            <consortium name="The Broad Institute Genome Sequencing Center for Infectious Disease"/>
            <person name="Wu L."/>
            <person name="Ma J."/>
        </authorList>
    </citation>
    <scope>NUCLEOTIDE SEQUENCE [LARGE SCALE GENOMIC DNA]</scope>
    <source>
        <strain evidence="4">CGMCC 1.6774</strain>
    </source>
</reference>
<feature type="domain" description="Methyl-accepting transducer" evidence="2">
    <location>
        <begin position="277"/>
        <end position="508"/>
    </location>
</feature>
<accession>A0ABW5ALV9</accession>
<name>A0ABW5ALV9_9BRAD</name>
<evidence type="ECO:0000259" key="2">
    <source>
        <dbReference type="PROSITE" id="PS50111"/>
    </source>
</evidence>
<dbReference type="SUPFAM" id="SSF58104">
    <property type="entry name" value="Methyl-accepting chemotaxis protein (MCP) signaling domain"/>
    <property type="match status" value="1"/>
</dbReference>
<evidence type="ECO:0000256" key="1">
    <source>
        <dbReference type="PROSITE-ProRule" id="PRU00284"/>
    </source>
</evidence>
<protein>
    <recommendedName>
        <fullName evidence="2">Methyl-accepting transducer domain-containing protein</fullName>
    </recommendedName>
</protein>
<comment type="caution">
    <text evidence="3">The sequence shown here is derived from an EMBL/GenBank/DDBJ whole genome shotgun (WGS) entry which is preliminary data.</text>
</comment>
<dbReference type="Proteomes" id="UP001597314">
    <property type="component" value="Unassembled WGS sequence"/>
</dbReference>
<dbReference type="EMBL" id="JBHUIW010000017">
    <property type="protein sequence ID" value="MFD2183402.1"/>
    <property type="molecule type" value="Genomic_DNA"/>
</dbReference>
<keyword evidence="4" id="KW-1185">Reference proteome</keyword>
<evidence type="ECO:0000313" key="3">
    <source>
        <dbReference type="EMBL" id="MFD2183402.1"/>
    </source>
</evidence>
<proteinExistence type="predicted"/>